<evidence type="ECO:0000313" key="4">
    <source>
        <dbReference type="EMBL" id="SHK74450.1"/>
    </source>
</evidence>
<dbReference type="Proteomes" id="UP000183997">
    <property type="component" value="Unassembled WGS sequence"/>
</dbReference>
<dbReference type="Pfam" id="PF13391">
    <property type="entry name" value="HNH_2"/>
    <property type="match status" value="1"/>
</dbReference>
<protein>
    <submittedName>
        <fullName evidence="3">Uncharacterized protein</fullName>
    </submittedName>
</protein>
<dbReference type="RefSeq" id="WP_072915836.1">
    <property type="nucleotide sequence ID" value="NZ_FRAR01000022.1"/>
</dbReference>
<dbReference type="Pfam" id="PF18145">
    <property type="entry name" value="SAVED"/>
    <property type="match status" value="1"/>
</dbReference>
<evidence type="ECO:0000259" key="1">
    <source>
        <dbReference type="Pfam" id="PF13391"/>
    </source>
</evidence>
<reference evidence="3" key="2">
    <citation type="submission" date="2016-11" db="EMBL/GenBank/DDBJ databases">
        <authorList>
            <person name="Jaros S."/>
            <person name="Januszkiewicz K."/>
            <person name="Wedrychowicz H."/>
        </authorList>
    </citation>
    <scope>NUCLEOTIDE SEQUENCE [LARGE SCALE GENOMIC DNA]</scope>
    <source>
        <strain evidence="3">DSM 10349</strain>
    </source>
</reference>
<organism evidence="3 5">
    <name type="scientific">Desulforamulus aeronauticus DSM 10349</name>
    <dbReference type="NCBI Taxonomy" id="1121421"/>
    <lineage>
        <taxon>Bacteria</taxon>
        <taxon>Bacillati</taxon>
        <taxon>Bacillota</taxon>
        <taxon>Clostridia</taxon>
        <taxon>Eubacteriales</taxon>
        <taxon>Peptococcaceae</taxon>
        <taxon>Desulforamulus</taxon>
    </lineage>
</organism>
<evidence type="ECO:0000259" key="2">
    <source>
        <dbReference type="Pfam" id="PF18145"/>
    </source>
</evidence>
<evidence type="ECO:0000313" key="3">
    <source>
        <dbReference type="EMBL" id="SHK73273.1"/>
    </source>
</evidence>
<dbReference type="STRING" id="1121421.SAMN02745123_02932"/>
<name>A0A1M6UVW4_9FIRM</name>
<accession>A0A1M6UVW4</accession>
<proteinExistence type="predicted"/>
<keyword evidence="5" id="KW-1185">Reference proteome</keyword>
<dbReference type="NCBIfam" id="NF033611">
    <property type="entry name" value="SAVED"/>
    <property type="match status" value="1"/>
</dbReference>
<dbReference type="InterPro" id="IPR040836">
    <property type="entry name" value="SAVED"/>
</dbReference>
<feature type="domain" description="SMODS-associated and fused to various effectors" evidence="2">
    <location>
        <begin position="186"/>
        <end position="366"/>
    </location>
</feature>
<dbReference type="OrthoDB" id="5379188at2"/>
<dbReference type="AlphaFoldDB" id="A0A1M6UVW4"/>
<dbReference type="InterPro" id="IPR003615">
    <property type="entry name" value="HNH_nuc"/>
</dbReference>
<evidence type="ECO:0000313" key="5">
    <source>
        <dbReference type="Proteomes" id="UP000183997"/>
    </source>
</evidence>
<gene>
    <name evidence="3" type="ORF">SAMN02745123_02932</name>
    <name evidence="4" type="ORF">SAMN02745123_02994</name>
</gene>
<dbReference type="EMBL" id="FRAR01000022">
    <property type="protein sequence ID" value="SHK73273.1"/>
    <property type="molecule type" value="Genomic_DNA"/>
</dbReference>
<feature type="domain" description="HNH nuclease" evidence="1">
    <location>
        <begin position="24"/>
        <end position="89"/>
    </location>
</feature>
<sequence length="366" mass="41804">MSKPRKNLKAAEENFLWVSSGGICAFDGCHQPLVFDDIGTIVNVADKAHVIAHSTDGPRGDEREKYGLSEDDIDSHKNLILFCKIHHKIVDANEEKYTPDTLFEMKRKHEAWVRTRLQEVQNSIAIIHKTMGPPVDHITLASKHKMLGSVSLQERLDASTDIPWDQIKDKNILKYRETLDLMKKYEGTVIDVFPLSQIPLLIHLGSLITDTIPVNIYQYDRSIQEWVLGSPENILLEELGLKANKTIKGSKILIVSIGITSKIESDDIIDVVNLEESDFLEITVEEPKVDKVIFSEQVAKVKSCFKRNVEELIQKKRYNEIHLFYAGPAGLAVEIGRSVNANMWPHVNLYHFRYRNQPKHERTFSI</sequence>
<reference evidence="5" key="1">
    <citation type="submission" date="2016-11" db="EMBL/GenBank/DDBJ databases">
        <authorList>
            <person name="Varghese N."/>
            <person name="Submissions S."/>
        </authorList>
    </citation>
    <scope>NUCLEOTIDE SEQUENCE [LARGE SCALE GENOMIC DNA]</scope>
    <source>
        <strain evidence="5">DSM 10349</strain>
    </source>
</reference>
<dbReference type="EMBL" id="FRAR01000022">
    <property type="protein sequence ID" value="SHK74450.1"/>
    <property type="molecule type" value="Genomic_DNA"/>
</dbReference>